<sequence>MKNTPVSRVDLHLHSTASDGRLPPADVMQRAADAGVGLAALTDHDTVAGLDEAAAAARRLGITLVPGSELSARWARGTLHIVGLGLDPQAPGLEAGLARHAAVRHERARRMAERLARHGAPALHEQVLAMTGGAPPGRQHFARALVAAGVVADSRAAFRRFLARGRPAYAPAEWAPLADVVGWIHGAGGLAVFAHPTRYGLSRGALREALKAFVAAGGDAVEVACGGFGPGDVGQAAALARRHGLAASVGSDFHDPEFPWIGIGRLPPLPGDLEPVWRRRYLGR</sequence>
<dbReference type="GO" id="GO:0035312">
    <property type="term" value="F:5'-3' DNA exonuclease activity"/>
    <property type="evidence" value="ECO:0007669"/>
    <property type="project" value="TreeGrafter"/>
</dbReference>
<dbReference type="Gene3D" id="1.10.150.650">
    <property type="match status" value="1"/>
</dbReference>
<dbReference type="InterPro" id="IPR004013">
    <property type="entry name" value="PHP_dom"/>
</dbReference>
<evidence type="ECO:0000259" key="2">
    <source>
        <dbReference type="SMART" id="SM00481"/>
    </source>
</evidence>
<protein>
    <submittedName>
        <fullName evidence="3">Phosphatase</fullName>
    </submittedName>
</protein>
<reference evidence="3 4" key="1">
    <citation type="submission" date="2018-05" db="EMBL/GenBank/DDBJ databases">
        <title>Spiribacter halobius sp. nov., a moderately halophilic bacterium isolated from marine solar saltern.</title>
        <authorList>
            <person name="Zheng W.-S."/>
            <person name="Lu D.-C."/>
            <person name="Du Z.-J."/>
        </authorList>
    </citation>
    <scope>NUCLEOTIDE SEQUENCE [LARGE SCALE GENOMIC DNA]</scope>
    <source>
        <strain evidence="3 4">E85</strain>
    </source>
</reference>
<evidence type="ECO:0000256" key="1">
    <source>
        <dbReference type="SAM" id="MobiDB-lite"/>
    </source>
</evidence>
<dbReference type="Pfam" id="PF02811">
    <property type="entry name" value="PHP"/>
    <property type="match status" value="1"/>
</dbReference>
<dbReference type="SMART" id="SM00481">
    <property type="entry name" value="POLIIIAc"/>
    <property type="match status" value="1"/>
</dbReference>
<dbReference type="EMBL" id="QFFI01000003">
    <property type="protein sequence ID" value="PWG65269.1"/>
    <property type="molecule type" value="Genomic_DNA"/>
</dbReference>
<dbReference type="GO" id="GO:0004534">
    <property type="term" value="F:5'-3' RNA exonuclease activity"/>
    <property type="evidence" value="ECO:0007669"/>
    <property type="project" value="TreeGrafter"/>
</dbReference>
<dbReference type="InterPro" id="IPR003141">
    <property type="entry name" value="Pol/His_phosphatase_N"/>
</dbReference>
<dbReference type="CDD" id="cd07438">
    <property type="entry name" value="PHP_HisPPase_AMP"/>
    <property type="match status" value="1"/>
</dbReference>
<feature type="domain" description="Polymerase/histidinol phosphatase N-terminal" evidence="2">
    <location>
        <begin position="9"/>
        <end position="74"/>
    </location>
</feature>
<keyword evidence="4" id="KW-1185">Reference proteome</keyword>
<dbReference type="SUPFAM" id="SSF89550">
    <property type="entry name" value="PHP domain-like"/>
    <property type="match status" value="1"/>
</dbReference>
<dbReference type="PANTHER" id="PTHR42924">
    <property type="entry name" value="EXONUCLEASE"/>
    <property type="match status" value="1"/>
</dbReference>
<dbReference type="Proteomes" id="UP000245474">
    <property type="component" value="Unassembled WGS sequence"/>
</dbReference>
<gene>
    <name evidence="3" type="ORF">DEM34_02145</name>
</gene>
<accession>A0A2U2N8F3</accession>
<name>A0A2U2N8F3_9GAMM</name>
<dbReference type="Gene3D" id="3.20.20.140">
    <property type="entry name" value="Metal-dependent hydrolases"/>
    <property type="match status" value="1"/>
</dbReference>
<proteinExistence type="predicted"/>
<evidence type="ECO:0000313" key="3">
    <source>
        <dbReference type="EMBL" id="PWG65269.1"/>
    </source>
</evidence>
<organism evidence="3 4">
    <name type="scientific">Sediminicurvatus halobius</name>
    <dbReference type="NCBI Taxonomy" id="2182432"/>
    <lineage>
        <taxon>Bacteria</taxon>
        <taxon>Pseudomonadati</taxon>
        <taxon>Pseudomonadota</taxon>
        <taxon>Gammaproteobacteria</taxon>
        <taxon>Chromatiales</taxon>
        <taxon>Ectothiorhodospiraceae</taxon>
        <taxon>Sediminicurvatus</taxon>
    </lineage>
</organism>
<comment type="caution">
    <text evidence="3">The sequence shown here is derived from an EMBL/GenBank/DDBJ whole genome shotgun (WGS) entry which is preliminary data.</text>
</comment>
<dbReference type="OrthoDB" id="9804333at2"/>
<dbReference type="InterPro" id="IPR016195">
    <property type="entry name" value="Pol/histidinol_Pase-like"/>
</dbReference>
<dbReference type="InterPro" id="IPR052018">
    <property type="entry name" value="PHP_domain"/>
</dbReference>
<dbReference type="PANTHER" id="PTHR42924:SF3">
    <property type="entry name" value="POLYMERASE_HISTIDINOL PHOSPHATASE N-TERMINAL DOMAIN-CONTAINING PROTEIN"/>
    <property type="match status" value="1"/>
</dbReference>
<feature type="region of interest" description="Disordered" evidence="1">
    <location>
        <begin position="1"/>
        <end position="23"/>
    </location>
</feature>
<evidence type="ECO:0000313" key="4">
    <source>
        <dbReference type="Proteomes" id="UP000245474"/>
    </source>
</evidence>
<dbReference type="AlphaFoldDB" id="A0A2U2N8F3"/>